<dbReference type="PANTHER" id="PTHR45947">
    <property type="entry name" value="SULFOQUINOVOSYL TRANSFERASE SQD2"/>
    <property type="match status" value="1"/>
</dbReference>
<feature type="domain" description="Glycosyl transferase family 1" evidence="1">
    <location>
        <begin position="198"/>
        <end position="347"/>
    </location>
</feature>
<dbReference type="PANTHER" id="PTHR45947:SF3">
    <property type="entry name" value="SULFOQUINOVOSYL TRANSFERASE SQD2"/>
    <property type="match status" value="1"/>
</dbReference>
<dbReference type="Proteomes" id="UP000002362">
    <property type="component" value="Chromosome"/>
</dbReference>
<gene>
    <name evidence="3" type="ordered locus">LKI_08595</name>
</gene>
<proteinExistence type="predicted"/>
<dbReference type="AlphaFoldDB" id="D5T5C8"/>
<dbReference type="GO" id="GO:0016758">
    <property type="term" value="F:hexosyltransferase activity"/>
    <property type="evidence" value="ECO:0007669"/>
    <property type="project" value="TreeGrafter"/>
</dbReference>
<evidence type="ECO:0000313" key="3">
    <source>
        <dbReference type="EMBL" id="ADG41258.1"/>
    </source>
</evidence>
<dbReference type="eggNOG" id="COG0438">
    <property type="taxonomic scope" value="Bacteria"/>
</dbReference>
<sequence length="390" mass="44587">MIVASTASFLAQFNHRNINILQKLGYEVHVAANFTHYGTLSGKSNQRFIDWLYEKDVVVHNLSIERGFGKLTDNINAVGQLNKLMKRENFEFIHVHTPIASVLGRLAAWKNKVPVVYTAHGFHFSKTSPLINWVTYPIEWLLSFVTYQLIVINQEDYNLAKKHLHAKRLDYQAGVGVNYSLLNKREPSEKQQALAYIQEKFNLPSDAKIIVSVGELSRRKNHRVVIEALHQLNRSNLHYIIAGKGPLLDELTTLAIELHVRDQVHFLKYTTNIRRLNLSADVAVLPSLREGLSRAGLEAIRDGVYLIGSDIRGIRDYILNEEVGVTFKPRDSQQLAGLLEDAIDNPRMTLSDRSILQLMTYDRKNIDQQMEQVYQRMGTIHANRLRDIVG</sequence>
<organism evidence="3 4">
    <name type="scientific">Leuconostoc kimchii (strain IMSNU 11154 / KCTC 2386 / IH25)</name>
    <dbReference type="NCBI Taxonomy" id="762051"/>
    <lineage>
        <taxon>Bacteria</taxon>
        <taxon>Bacillati</taxon>
        <taxon>Bacillota</taxon>
        <taxon>Bacilli</taxon>
        <taxon>Lactobacillales</taxon>
        <taxon>Lactobacillaceae</taxon>
        <taxon>Leuconostoc</taxon>
    </lineage>
</organism>
<dbReference type="InterPro" id="IPR001296">
    <property type="entry name" value="Glyco_trans_1"/>
</dbReference>
<evidence type="ECO:0000259" key="1">
    <source>
        <dbReference type="Pfam" id="PF00534"/>
    </source>
</evidence>
<dbReference type="KEGG" id="lki:LKI_08595"/>
<evidence type="ECO:0000313" key="4">
    <source>
        <dbReference type="Proteomes" id="UP000002362"/>
    </source>
</evidence>
<reference evidence="3 4" key="1">
    <citation type="journal article" date="2010" name="J. Bacteriol.">
        <title>Complete genome sequence analysis of Leuconostoc kimchii IMSNU 11154.</title>
        <authorList>
            <person name="Oh H.M."/>
            <person name="Cho Y.J."/>
            <person name="Kim B.K."/>
            <person name="Roe J.H."/>
            <person name="Kang S.O."/>
            <person name="Nahm B.H."/>
            <person name="Jeong G."/>
            <person name="Han H.U."/>
            <person name="Chun J."/>
        </authorList>
    </citation>
    <scope>NUCLEOTIDE SEQUENCE [LARGE SCALE GENOMIC DNA]</scope>
    <source>
        <strain evidence="4">IMSNU 11154 / KCTC 2386 / IH25</strain>
    </source>
</reference>
<dbReference type="Pfam" id="PF13477">
    <property type="entry name" value="Glyco_trans_4_2"/>
    <property type="match status" value="1"/>
</dbReference>
<protein>
    <submittedName>
        <fullName evidence="3">Capsular polysaccharide biosynthesis protein</fullName>
    </submittedName>
</protein>
<dbReference type="SUPFAM" id="SSF53756">
    <property type="entry name" value="UDP-Glycosyltransferase/glycogen phosphorylase"/>
    <property type="match status" value="1"/>
</dbReference>
<feature type="domain" description="Glycosyltransferase subfamily 4-like N-terminal" evidence="2">
    <location>
        <begin position="18"/>
        <end position="146"/>
    </location>
</feature>
<dbReference type="InterPro" id="IPR028098">
    <property type="entry name" value="Glyco_trans_4-like_N"/>
</dbReference>
<dbReference type="STRING" id="762051.LKI_08595"/>
<dbReference type="Gene3D" id="3.40.50.2000">
    <property type="entry name" value="Glycogen Phosphorylase B"/>
    <property type="match status" value="2"/>
</dbReference>
<dbReference type="Pfam" id="PF00534">
    <property type="entry name" value="Glycos_transf_1"/>
    <property type="match status" value="1"/>
</dbReference>
<dbReference type="PATRIC" id="fig|762051.18.peg.1730"/>
<evidence type="ECO:0000259" key="2">
    <source>
        <dbReference type="Pfam" id="PF13477"/>
    </source>
</evidence>
<dbReference type="RefSeq" id="WP_013103847.1">
    <property type="nucleotide sequence ID" value="NC_014136.1"/>
</dbReference>
<dbReference type="InterPro" id="IPR050194">
    <property type="entry name" value="Glycosyltransferase_grp1"/>
</dbReference>
<dbReference type="EMBL" id="CP001758">
    <property type="protein sequence ID" value="ADG41258.1"/>
    <property type="molecule type" value="Genomic_DNA"/>
</dbReference>
<name>D5T5C8_LEUKI</name>
<dbReference type="CAZy" id="GT4">
    <property type="family name" value="Glycosyltransferase Family 4"/>
</dbReference>
<accession>D5T5C8</accession>
<dbReference type="HOGENOM" id="CLU_009583_0_1_9"/>